<dbReference type="STRING" id="35608.A0A2U1MWA6"/>
<dbReference type="PANTHER" id="PTHR45654:SF94">
    <property type="entry name" value="START DOMAIN, HOMEODOMAIN-LIKE, START-LIKE DOMAIN PROTEIN-RELATED"/>
    <property type="match status" value="1"/>
</dbReference>
<dbReference type="InterPro" id="IPR057993">
    <property type="entry name" value="HD-Zip_IV_C"/>
</dbReference>
<sequence length="458" mass="52521">MKAFREKVNEILSLIPHDVRPKCDRLFRLFPRHGLLYLVVGADDVRVMTRKIMDDPGKPSGIVLSAATSFWLPIPPKQVFSFLRDENSRSELAVINPLAIHINLVFLLIRSTYLNLPTNQPYKQLGPGMPANDSDSGAQNATNDTWDVELEFETDQESKFREISVDNNEPQDDCLLLGLDPKYACPDWMILQVLPIPPTPVRSSVMMDTLTRCEVYISPVIVPVQYGGLSHEVEHEFSAIDFVTEEIIKPVTKHEFLTEYASDKRSLKGYFSSNDLFNRDIELNNGSKSDASMKCADYRYSDMSREIITLASVHRPLRGDNQFDVKLFHLHFCITIRVLIFNEMCRLSRFMNEGVNQTSWPIYDLANATFINGSKSDASMKCADYRYSDMSREIITLASVHRPLRGDNQFDVKLFHLHFCITIRVLIFNEMCRLSRFMNEGVNQTSWPIYDLANATFM</sequence>
<gene>
    <name evidence="2" type="ORF">CTI12_AA258400</name>
</gene>
<dbReference type="SUPFAM" id="SSF64484">
    <property type="entry name" value="beta and beta-prime subunits of DNA dependent RNA-polymerase"/>
    <property type="match status" value="1"/>
</dbReference>
<feature type="domain" description="HD-Zip IV C-terminal" evidence="1">
    <location>
        <begin position="42"/>
        <end position="94"/>
    </location>
</feature>
<keyword evidence="3" id="KW-1185">Reference proteome</keyword>
<comment type="caution">
    <text evidence="2">The sequence shown here is derived from an EMBL/GenBank/DDBJ whole genome shotgun (WGS) entry which is preliminary data.</text>
</comment>
<keyword evidence="2" id="KW-0238">DNA-binding</keyword>
<evidence type="ECO:0000313" key="3">
    <source>
        <dbReference type="Proteomes" id="UP000245207"/>
    </source>
</evidence>
<name>A0A2U1MWA6_ARTAN</name>
<dbReference type="PANTHER" id="PTHR45654">
    <property type="entry name" value="HOMEOBOX-LEUCINE ZIPPER PROTEIN MERISTEM L1"/>
    <property type="match status" value="1"/>
</dbReference>
<evidence type="ECO:0000259" key="1">
    <source>
        <dbReference type="Pfam" id="PF25797"/>
    </source>
</evidence>
<evidence type="ECO:0000313" key="2">
    <source>
        <dbReference type="EMBL" id="PWA65542.1"/>
    </source>
</evidence>
<dbReference type="Proteomes" id="UP000245207">
    <property type="component" value="Unassembled WGS sequence"/>
</dbReference>
<dbReference type="GO" id="GO:0003677">
    <property type="term" value="F:DNA binding"/>
    <property type="evidence" value="ECO:0007669"/>
    <property type="project" value="UniProtKB-KW"/>
</dbReference>
<dbReference type="EMBL" id="PKPP01004200">
    <property type="protein sequence ID" value="PWA65542.1"/>
    <property type="molecule type" value="Genomic_DNA"/>
</dbReference>
<dbReference type="Pfam" id="PF25797">
    <property type="entry name" value="PDF2_C"/>
    <property type="match status" value="1"/>
</dbReference>
<dbReference type="AlphaFoldDB" id="A0A2U1MWA6"/>
<dbReference type="InterPro" id="IPR042160">
    <property type="entry name" value="HD-Zip_IV"/>
</dbReference>
<protein>
    <submittedName>
        <fullName evidence="2">Homeobox-leucine zipper protein MERISTEM L1</fullName>
    </submittedName>
</protein>
<reference evidence="2 3" key="1">
    <citation type="journal article" date="2018" name="Mol. Plant">
        <title>The genome of Artemisia annua provides insight into the evolution of Asteraceae family and artemisinin biosynthesis.</title>
        <authorList>
            <person name="Shen Q."/>
            <person name="Zhang L."/>
            <person name="Liao Z."/>
            <person name="Wang S."/>
            <person name="Yan T."/>
            <person name="Shi P."/>
            <person name="Liu M."/>
            <person name="Fu X."/>
            <person name="Pan Q."/>
            <person name="Wang Y."/>
            <person name="Lv Z."/>
            <person name="Lu X."/>
            <person name="Zhang F."/>
            <person name="Jiang W."/>
            <person name="Ma Y."/>
            <person name="Chen M."/>
            <person name="Hao X."/>
            <person name="Li L."/>
            <person name="Tang Y."/>
            <person name="Lv G."/>
            <person name="Zhou Y."/>
            <person name="Sun X."/>
            <person name="Brodelius P.E."/>
            <person name="Rose J.K.C."/>
            <person name="Tang K."/>
        </authorList>
    </citation>
    <scope>NUCLEOTIDE SEQUENCE [LARGE SCALE GENOMIC DNA]</scope>
    <source>
        <strain evidence="3">cv. Huhao1</strain>
        <tissue evidence="2">Leaf</tissue>
    </source>
</reference>
<keyword evidence="2" id="KW-0371">Homeobox</keyword>
<proteinExistence type="predicted"/>
<organism evidence="2 3">
    <name type="scientific">Artemisia annua</name>
    <name type="common">Sweet wormwood</name>
    <dbReference type="NCBI Taxonomy" id="35608"/>
    <lineage>
        <taxon>Eukaryota</taxon>
        <taxon>Viridiplantae</taxon>
        <taxon>Streptophyta</taxon>
        <taxon>Embryophyta</taxon>
        <taxon>Tracheophyta</taxon>
        <taxon>Spermatophyta</taxon>
        <taxon>Magnoliopsida</taxon>
        <taxon>eudicotyledons</taxon>
        <taxon>Gunneridae</taxon>
        <taxon>Pentapetalae</taxon>
        <taxon>asterids</taxon>
        <taxon>campanulids</taxon>
        <taxon>Asterales</taxon>
        <taxon>Asteraceae</taxon>
        <taxon>Asteroideae</taxon>
        <taxon>Anthemideae</taxon>
        <taxon>Artemisiinae</taxon>
        <taxon>Artemisia</taxon>
    </lineage>
</organism>
<accession>A0A2U1MWA6</accession>